<sequence>MACIARLCKSESTGEKRISKIMAKNQNSNDVDSAIWCPLSKIIKKNIEIPVNFERFIRTLGTFNESDNQRNGTDLRSAWKFKNAFRESNSS</sequence>
<dbReference type="EnsemblMetazoa" id="tetur14g02530.1">
    <property type="protein sequence ID" value="tetur14g02530.1"/>
    <property type="gene ID" value="tetur14g02530"/>
</dbReference>
<dbReference type="Proteomes" id="UP000015104">
    <property type="component" value="Unassembled WGS sequence"/>
</dbReference>
<reference evidence="1" key="2">
    <citation type="submission" date="2015-06" db="UniProtKB">
        <authorList>
            <consortium name="EnsemblMetazoa"/>
        </authorList>
    </citation>
    <scope>IDENTIFICATION</scope>
</reference>
<protein>
    <submittedName>
        <fullName evidence="1">Uncharacterized protein</fullName>
    </submittedName>
</protein>
<organism evidence="1 2">
    <name type="scientific">Tetranychus urticae</name>
    <name type="common">Two-spotted spider mite</name>
    <dbReference type="NCBI Taxonomy" id="32264"/>
    <lineage>
        <taxon>Eukaryota</taxon>
        <taxon>Metazoa</taxon>
        <taxon>Ecdysozoa</taxon>
        <taxon>Arthropoda</taxon>
        <taxon>Chelicerata</taxon>
        <taxon>Arachnida</taxon>
        <taxon>Acari</taxon>
        <taxon>Acariformes</taxon>
        <taxon>Trombidiformes</taxon>
        <taxon>Prostigmata</taxon>
        <taxon>Eleutherengona</taxon>
        <taxon>Raphignathae</taxon>
        <taxon>Tetranychoidea</taxon>
        <taxon>Tetranychidae</taxon>
        <taxon>Tetranychus</taxon>
    </lineage>
</organism>
<reference evidence="2" key="1">
    <citation type="submission" date="2011-08" db="EMBL/GenBank/DDBJ databases">
        <authorList>
            <person name="Rombauts S."/>
        </authorList>
    </citation>
    <scope>NUCLEOTIDE SEQUENCE</scope>
    <source>
        <strain evidence="2">London</strain>
    </source>
</reference>
<proteinExistence type="predicted"/>
<evidence type="ECO:0000313" key="1">
    <source>
        <dbReference type="EnsemblMetazoa" id="tetur14g02530.1"/>
    </source>
</evidence>
<keyword evidence="2" id="KW-1185">Reference proteome</keyword>
<accession>T1KLI2</accession>
<dbReference type="EMBL" id="CAEY01000211">
    <property type="status" value="NOT_ANNOTATED_CDS"/>
    <property type="molecule type" value="Genomic_DNA"/>
</dbReference>
<dbReference type="HOGENOM" id="CLU_2429903_0_0_1"/>
<dbReference type="AlphaFoldDB" id="T1KLI2"/>
<evidence type="ECO:0000313" key="2">
    <source>
        <dbReference type="Proteomes" id="UP000015104"/>
    </source>
</evidence>
<name>T1KLI2_TETUR</name>